<sequence>MYGEMALVTFGAVLVFMIDQSSPDVSVDEIVMANPVASLTLLALVAAVVYVHGMRTAMAAETGEKRRLAFTYSIYGIFSTIFFAGGAALITLLVCQALADARHFAELSEAAIGQLPTGGGATGESIQRGLELSYLDTQLLLSKAEDSMSPVFVFMAGIFAINLAVRLTPLRSLFINNAVLLTMVSTIIGVIAVMAVGAWTYIGYYSSFIDDYIASLAQFRELVMQEGSDVLERYSEIYVQMISQKTLLGFVTRISNEWGGVAAVLGVTQWIVEQFNRPEQEESPAHAEKATEA</sequence>
<keyword evidence="1" id="KW-1133">Transmembrane helix</keyword>
<dbReference type="EMBL" id="CZQD01000032">
    <property type="protein sequence ID" value="CUS56713.1"/>
    <property type="molecule type" value="Genomic_DNA"/>
</dbReference>
<feature type="transmembrane region" description="Helical" evidence="1">
    <location>
        <begin position="72"/>
        <end position="99"/>
    </location>
</feature>
<organism evidence="2">
    <name type="scientific">hydrothermal vent metagenome</name>
    <dbReference type="NCBI Taxonomy" id="652676"/>
    <lineage>
        <taxon>unclassified sequences</taxon>
        <taxon>metagenomes</taxon>
        <taxon>ecological metagenomes</taxon>
    </lineage>
</organism>
<accession>A0A160TZQ0</accession>
<name>A0A160TZQ0_9ZZZZ</name>
<feature type="transmembrane region" description="Helical" evidence="1">
    <location>
        <begin position="31"/>
        <end position="51"/>
    </location>
</feature>
<keyword evidence="1" id="KW-0472">Membrane</keyword>
<evidence type="ECO:0000256" key="1">
    <source>
        <dbReference type="SAM" id="Phobius"/>
    </source>
</evidence>
<feature type="transmembrane region" description="Helical" evidence="1">
    <location>
        <begin position="148"/>
        <end position="167"/>
    </location>
</feature>
<protein>
    <submittedName>
        <fullName evidence="2">Uncharacterized protein</fullName>
    </submittedName>
</protein>
<gene>
    <name evidence="2" type="ORF">MGWOODY_Hyp2114</name>
</gene>
<keyword evidence="1" id="KW-0812">Transmembrane</keyword>
<evidence type="ECO:0000313" key="2">
    <source>
        <dbReference type="EMBL" id="CUS56713.1"/>
    </source>
</evidence>
<proteinExistence type="predicted"/>
<feature type="transmembrane region" description="Helical" evidence="1">
    <location>
        <begin position="179"/>
        <end position="202"/>
    </location>
</feature>
<reference evidence="2" key="1">
    <citation type="submission" date="2015-10" db="EMBL/GenBank/DDBJ databases">
        <authorList>
            <person name="Gilbert D.G."/>
        </authorList>
    </citation>
    <scope>NUCLEOTIDE SEQUENCE</scope>
</reference>
<dbReference type="AlphaFoldDB" id="A0A160TZQ0"/>